<evidence type="ECO:0000256" key="3">
    <source>
        <dbReference type="ARBA" id="ARBA00022475"/>
    </source>
</evidence>
<dbReference type="EMBL" id="JACIGY010000010">
    <property type="protein sequence ID" value="MBB4414493.1"/>
    <property type="molecule type" value="Genomic_DNA"/>
</dbReference>
<keyword evidence="5" id="KW-0547">Nucleotide-binding</keyword>
<dbReference type="Pfam" id="PF00005">
    <property type="entry name" value="ABC_tran"/>
    <property type="match status" value="1"/>
</dbReference>
<organism evidence="12 15">
    <name type="scientific">Aliirhizobium cellulosilyticum</name>
    <dbReference type="NCBI Taxonomy" id="393664"/>
    <lineage>
        <taxon>Bacteria</taxon>
        <taxon>Pseudomonadati</taxon>
        <taxon>Pseudomonadota</taxon>
        <taxon>Alphaproteobacteria</taxon>
        <taxon>Hyphomicrobiales</taxon>
        <taxon>Rhizobiaceae</taxon>
        <taxon>Aliirhizobium</taxon>
    </lineage>
</organism>
<dbReference type="SUPFAM" id="SSF52540">
    <property type="entry name" value="P-loop containing nucleoside triphosphate hydrolases"/>
    <property type="match status" value="1"/>
</dbReference>
<evidence type="ECO:0000313" key="11">
    <source>
        <dbReference type="EMBL" id="MBB4414493.1"/>
    </source>
</evidence>
<dbReference type="GO" id="GO:0016887">
    <property type="term" value="F:ATP hydrolysis activity"/>
    <property type="evidence" value="ECO:0007669"/>
    <property type="project" value="InterPro"/>
</dbReference>
<dbReference type="PANTHER" id="PTHR42781">
    <property type="entry name" value="SPERMIDINE/PUTRESCINE IMPORT ATP-BINDING PROTEIN POTA"/>
    <property type="match status" value="1"/>
</dbReference>
<evidence type="ECO:0000313" key="10">
    <source>
        <dbReference type="EMBL" id="MBB4351215.1"/>
    </source>
</evidence>
<dbReference type="SMART" id="SM00382">
    <property type="entry name" value="AAA"/>
    <property type="match status" value="1"/>
</dbReference>
<dbReference type="Proteomes" id="UP000524535">
    <property type="component" value="Unassembled WGS sequence"/>
</dbReference>
<dbReference type="EMBL" id="JACIHM010000010">
    <property type="protein sequence ID" value="MBB4449109.1"/>
    <property type="molecule type" value="Genomic_DNA"/>
</dbReference>
<keyword evidence="6 12" id="KW-0067">ATP-binding</keyword>
<dbReference type="InterPro" id="IPR003439">
    <property type="entry name" value="ABC_transporter-like_ATP-bd"/>
</dbReference>
<evidence type="ECO:0000259" key="9">
    <source>
        <dbReference type="PROSITE" id="PS50893"/>
    </source>
</evidence>
<evidence type="ECO:0000256" key="4">
    <source>
        <dbReference type="ARBA" id="ARBA00022519"/>
    </source>
</evidence>
<evidence type="ECO:0000256" key="5">
    <source>
        <dbReference type="ARBA" id="ARBA00022741"/>
    </source>
</evidence>
<dbReference type="InterPro" id="IPR003593">
    <property type="entry name" value="AAA+_ATPase"/>
</dbReference>
<dbReference type="PROSITE" id="PS00211">
    <property type="entry name" value="ABC_TRANSPORTER_1"/>
    <property type="match status" value="1"/>
</dbReference>
<sequence>MHDGIVLDKVALTLGKTSFAFDCRIEPGAVTAIAGPSGAGKSTLLNLIAGFERPQSGHILIAGIDQTLSHPSERPVSVVFQDHNLFAHLDIFTNVALGLNPSLRLSPQDRDRAENALVRVGLAGFGKRMPGSLSGGEKQRAAFARALLRNKPVLLLDEPFAALDTDLRLQMSALLLDLHKENANTVVMITHDREEIARIADRILHVEKGQIATDEAKADYLSRFAAPVSALSGTV</sequence>
<dbReference type="InterPro" id="IPR050093">
    <property type="entry name" value="ABC_SmlMolc_Importer"/>
</dbReference>
<accession>A0A7W6Y6K8</accession>
<name>A0A7W6Y6K8_9HYPH</name>
<keyword evidence="14" id="KW-1185">Reference proteome</keyword>
<dbReference type="PANTHER" id="PTHR42781:SF1">
    <property type="entry name" value="THIAMINE IMPORT ATP-BINDING PROTEIN THIQ"/>
    <property type="match status" value="1"/>
</dbReference>
<dbReference type="Proteomes" id="UP000576087">
    <property type="component" value="Unassembled WGS sequence"/>
</dbReference>
<reference evidence="13 14" key="1">
    <citation type="submission" date="2020-08" db="EMBL/GenBank/DDBJ databases">
        <title>Genomic Encyclopedia of Type Strains, Phase IV (KMG-V): Genome sequencing to study the core and pangenomes of soil and plant-associated prokaryotes.</title>
        <authorList>
            <person name="Whitman W."/>
        </authorList>
    </citation>
    <scope>NUCLEOTIDE SEQUENCE [LARGE SCALE GENOMIC DNA]</scope>
    <source>
        <strain evidence="11 14">SEMIA 444</strain>
        <strain evidence="10 13">SEMIA 448</strain>
        <strain evidence="12 15">SEMIA 452</strain>
    </source>
</reference>
<dbReference type="EMBL" id="JACIGW010000009">
    <property type="protein sequence ID" value="MBB4351215.1"/>
    <property type="molecule type" value="Genomic_DNA"/>
</dbReference>
<gene>
    <name evidence="11" type="ORF">GGE31_005036</name>
    <name evidence="10" type="ORF">GGE33_004994</name>
    <name evidence="12" type="ORF">GGE35_004960</name>
</gene>
<evidence type="ECO:0000256" key="1">
    <source>
        <dbReference type="ARBA" id="ARBA00005417"/>
    </source>
</evidence>
<feature type="domain" description="ABC transporter" evidence="9">
    <location>
        <begin position="1"/>
        <end position="233"/>
    </location>
</feature>
<dbReference type="PROSITE" id="PS50893">
    <property type="entry name" value="ABC_TRANSPORTER_2"/>
    <property type="match status" value="1"/>
</dbReference>
<evidence type="ECO:0000256" key="8">
    <source>
        <dbReference type="ARBA" id="ARBA00023136"/>
    </source>
</evidence>
<comment type="similarity">
    <text evidence="1">Belongs to the ABC transporter superfamily.</text>
</comment>
<protein>
    <submittedName>
        <fullName evidence="12">Thiamine transport system ATP-binding protein</fullName>
    </submittedName>
</protein>
<evidence type="ECO:0000256" key="2">
    <source>
        <dbReference type="ARBA" id="ARBA00022448"/>
    </source>
</evidence>
<evidence type="ECO:0000313" key="14">
    <source>
        <dbReference type="Proteomes" id="UP000524535"/>
    </source>
</evidence>
<dbReference type="RefSeq" id="WP_148147759.1">
    <property type="nucleotide sequence ID" value="NZ_JACIGW010000009.1"/>
</dbReference>
<evidence type="ECO:0000256" key="7">
    <source>
        <dbReference type="ARBA" id="ARBA00022967"/>
    </source>
</evidence>
<evidence type="ECO:0000256" key="6">
    <source>
        <dbReference type="ARBA" id="ARBA00022840"/>
    </source>
</evidence>
<keyword evidence="4" id="KW-0997">Cell inner membrane</keyword>
<dbReference type="InterPro" id="IPR027417">
    <property type="entry name" value="P-loop_NTPase"/>
</dbReference>
<dbReference type="InterPro" id="IPR017871">
    <property type="entry name" value="ABC_transporter-like_CS"/>
</dbReference>
<evidence type="ECO:0000313" key="12">
    <source>
        <dbReference type="EMBL" id="MBB4449109.1"/>
    </source>
</evidence>
<keyword evidence="7" id="KW-1278">Translocase</keyword>
<evidence type="ECO:0000313" key="15">
    <source>
        <dbReference type="Proteomes" id="UP000576087"/>
    </source>
</evidence>
<dbReference type="AlphaFoldDB" id="A0A7W6Y6K8"/>
<dbReference type="GO" id="GO:0005524">
    <property type="term" value="F:ATP binding"/>
    <property type="evidence" value="ECO:0007669"/>
    <property type="project" value="UniProtKB-KW"/>
</dbReference>
<comment type="caution">
    <text evidence="12">The sequence shown here is derived from an EMBL/GenBank/DDBJ whole genome shotgun (WGS) entry which is preliminary data.</text>
</comment>
<keyword evidence="3" id="KW-1003">Cell membrane</keyword>
<proteinExistence type="inferred from homology"/>
<dbReference type="Proteomes" id="UP000520770">
    <property type="component" value="Unassembled WGS sequence"/>
</dbReference>
<keyword evidence="2" id="KW-0813">Transport</keyword>
<keyword evidence="8" id="KW-0472">Membrane</keyword>
<dbReference type="Gene3D" id="3.40.50.300">
    <property type="entry name" value="P-loop containing nucleotide triphosphate hydrolases"/>
    <property type="match status" value="1"/>
</dbReference>
<evidence type="ECO:0000313" key="13">
    <source>
        <dbReference type="Proteomes" id="UP000520770"/>
    </source>
</evidence>